<dbReference type="EMBL" id="AQOB01000015">
    <property type="protein sequence ID" value="EOQ35424.1"/>
    <property type="molecule type" value="Genomic_DNA"/>
</dbReference>
<accession>R8VSH9</accession>
<dbReference type="InterPro" id="IPR007345">
    <property type="entry name" value="Polysacch_pyruvyl_Trfase"/>
</dbReference>
<evidence type="ECO:0000259" key="1">
    <source>
        <dbReference type="Pfam" id="PF04230"/>
    </source>
</evidence>
<sequence>MKKVMLYEHGGSLNHGCEALVRTISAIAKEKTGAEVTLCSYAPREDHACNLQESVDTIVQNDQVLRRFSPAWFVYQFDKRVTHSKALQDRFLTEKTCLRLAKDSDVSIAVGGDNYCYNKGRQFWPTDRALRKQGEKLMLWGCSIEPRDLDEEFTRQLDCFDVICARESITADALREAGLGDKTRLIPDSAFTLETRELPLPDGFLPGNTVGINVSPMIISNEEQGGATMKNYVTLIEHILKETDMAVALIPHVVWSYNDDRQPLRMLYDQFKETGRVVLIEDAGCSELKGYIARLRCFVGARTHSTIAAYSSCVPTLVVGYSVKAKGIAKDLFGTYEGYTLPVQSLKQPDDLKNAFCWLMEREDEIRAHLTEIMPTYAARAKEAGDVLAELMAR</sequence>
<gene>
    <name evidence="2" type="ORF">HMPREF1526_02891</name>
</gene>
<dbReference type="RefSeq" id="WP_016148977.1">
    <property type="nucleotide sequence ID" value="NZ_KB976105.1"/>
</dbReference>
<dbReference type="OrthoDB" id="1814359at2"/>
<comment type="caution">
    <text evidence="2">The sequence shown here is derived from an EMBL/GenBank/DDBJ whole genome shotgun (WGS) entry which is preliminary data.</text>
</comment>
<proteinExistence type="predicted"/>
<dbReference type="PATRIC" id="fig|1203606.4.peg.2839"/>
<dbReference type="PANTHER" id="PTHR36836">
    <property type="entry name" value="COLANIC ACID BIOSYNTHESIS PROTEIN WCAK"/>
    <property type="match status" value="1"/>
</dbReference>
<keyword evidence="3" id="KW-1185">Reference proteome</keyword>
<dbReference type="eggNOG" id="COG2327">
    <property type="taxonomic scope" value="Bacteria"/>
</dbReference>
<dbReference type="PANTHER" id="PTHR36836:SF1">
    <property type="entry name" value="COLANIC ACID BIOSYNTHESIS PROTEIN WCAK"/>
    <property type="match status" value="1"/>
</dbReference>
<dbReference type="HOGENOM" id="CLU_039510_2_0_9"/>
<evidence type="ECO:0000313" key="2">
    <source>
        <dbReference type="EMBL" id="EOQ35424.1"/>
    </source>
</evidence>
<dbReference type="AlphaFoldDB" id="R8VSH9"/>
<dbReference type="Pfam" id="PF04230">
    <property type="entry name" value="PS_pyruv_trans"/>
    <property type="match status" value="1"/>
</dbReference>
<reference evidence="2 3" key="1">
    <citation type="submission" date="2013-01" db="EMBL/GenBank/DDBJ databases">
        <title>The Genome Sequence of Butyricicoccus pullicaecorum 1.2.</title>
        <authorList>
            <consortium name="The Broad Institute Genome Sequencing Platform"/>
            <person name="Earl A."/>
            <person name="Ward D."/>
            <person name="Feldgarden M."/>
            <person name="Gevers D."/>
            <person name="Van Immerseel F."/>
            <person name="Eeckhaut V."/>
            <person name="Walker B."/>
            <person name="Young S.K."/>
            <person name="Zeng Q."/>
            <person name="Gargeya S."/>
            <person name="Fitzgerald M."/>
            <person name="Haas B."/>
            <person name="Abouelleil A."/>
            <person name="Alvarado L."/>
            <person name="Arachchi H.M."/>
            <person name="Berlin A.M."/>
            <person name="Chapman S.B."/>
            <person name="Dewar J."/>
            <person name="Goldberg J."/>
            <person name="Griggs A."/>
            <person name="Gujja S."/>
            <person name="Hansen M."/>
            <person name="Howarth C."/>
            <person name="Imamovic A."/>
            <person name="Larimer J."/>
            <person name="McCowan C."/>
            <person name="Murphy C."/>
            <person name="Neiman D."/>
            <person name="Pearson M."/>
            <person name="Priest M."/>
            <person name="Roberts A."/>
            <person name="Saif S."/>
            <person name="Shea T."/>
            <person name="Sisk P."/>
            <person name="Sykes S."/>
            <person name="Wortman J."/>
            <person name="Nusbaum C."/>
            <person name="Birren B."/>
        </authorList>
    </citation>
    <scope>NUCLEOTIDE SEQUENCE [LARGE SCALE GENOMIC DNA]</scope>
    <source>
        <strain evidence="2 3">1.2</strain>
    </source>
</reference>
<evidence type="ECO:0000313" key="3">
    <source>
        <dbReference type="Proteomes" id="UP000013981"/>
    </source>
</evidence>
<organism evidence="2 3">
    <name type="scientific">Butyricicoccus pullicaecorum 1.2</name>
    <dbReference type="NCBI Taxonomy" id="1203606"/>
    <lineage>
        <taxon>Bacteria</taxon>
        <taxon>Bacillati</taxon>
        <taxon>Bacillota</taxon>
        <taxon>Clostridia</taxon>
        <taxon>Eubacteriales</taxon>
        <taxon>Butyricicoccaceae</taxon>
        <taxon>Butyricicoccus</taxon>
    </lineage>
</organism>
<feature type="domain" description="Polysaccharide pyruvyl transferase" evidence="1">
    <location>
        <begin position="68"/>
        <end position="322"/>
    </location>
</feature>
<protein>
    <recommendedName>
        <fullName evidence="1">Polysaccharide pyruvyl transferase domain-containing protein</fullName>
    </recommendedName>
</protein>
<name>R8VSH9_9FIRM</name>
<dbReference type="Proteomes" id="UP000013981">
    <property type="component" value="Unassembled WGS sequence"/>
</dbReference>